<accession>A0A0P1B3E8</accession>
<reference evidence="2" key="1">
    <citation type="submission" date="2014-09" db="EMBL/GenBank/DDBJ databases">
        <authorList>
            <person name="Sharma Rahul"/>
            <person name="Thines Marco"/>
        </authorList>
    </citation>
    <scope>NUCLEOTIDE SEQUENCE [LARGE SCALE GENOMIC DNA]</scope>
</reference>
<evidence type="ECO:0000313" key="2">
    <source>
        <dbReference type="Proteomes" id="UP000054928"/>
    </source>
</evidence>
<sequence>MRLVVRHYGGSRGRLLRDREHGVIIKTHICFVRNFAAVERYHHNELLEYFNGEFAGHNFEDQTRELTSICTLGRPNTT</sequence>
<dbReference type="GeneID" id="36401351"/>
<keyword evidence="2" id="KW-1185">Reference proteome</keyword>
<dbReference type="EMBL" id="CCYD01002939">
    <property type="protein sequence ID" value="CEG48476.1"/>
    <property type="molecule type" value="Genomic_DNA"/>
</dbReference>
<organism evidence="1 2">
    <name type="scientific">Plasmopara halstedii</name>
    <name type="common">Downy mildew of sunflower</name>
    <dbReference type="NCBI Taxonomy" id="4781"/>
    <lineage>
        <taxon>Eukaryota</taxon>
        <taxon>Sar</taxon>
        <taxon>Stramenopiles</taxon>
        <taxon>Oomycota</taxon>
        <taxon>Peronosporomycetes</taxon>
        <taxon>Peronosporales</taxon>
        <taxon>Peronosporaceae</taxon>
        <taxon>Plasmopara</taxon>
    </lineage>
</organism>
<dbReference type="RefSeq" id="XP_024584845.1">
    <property type="nucleotide sequence ID" value="XM_024719559.1"/>
</dbReference>
<name>A0A0P1B3E8_PLAHL</name>
<proteinExistence type="predicted"/>
<protein>
    <submittedName>
        <fullName evidence="1">Uncharacterized protein</fullName>
    </submittedName>
</protein>
<dbReference type="Proteomes" id="UP000054928">
    <property type="component" value="Unassembled WGS sequence"/>
</dbReference>
<evidence type="ECO:0000313" key="1">
    <source>
        <dbReference type="EMBL" id="CEG48476.1"/>
    </source>
</evidence>
<dbReference type="AlphaFoldDB" id="A0A0P1B3E8"/>